<evidence type="ECO:0000313" key="1">
    <source>
        <dbReference type="EMBL" id="MCQ4841535.1"/>
    </source>
</evidence>
<keyword evidence="2" id="KW-1185">Reference proteome</keyword>
<dbReference type="GeneID" id="90534073"/>
<comment type="caution">
    <text evidence="1">The sequence shown here is derived from an EMBL/GenBank/DDBJ whole genome shotgun (WGS) entry which is preliminary data.</text>
</comment>
<proteinExistence type="predicted"/>
<dbReference type="RefSeq" id="WP_147578594.1">
    <property type="nucleotide sequence ID" value="NZ_CABKVV010000014.1"/>
</dbReference>
<sequence length="66" mass="7592">MAILARDLLRGLFVHGINLRLRFPEYRFCLIAESGKLEFLWNVVISGADAGFAFLIHSVFERKKKP</sequence>
<gene>
    <name evidence="1" type="ORF">NE695_16620</name>
</gene>
<organism evidence="1 2">
    <name type="scientific">Neglectibacter timonensis</name>
    <dbReference type="NCBI Taxonomy" id="1776382"/>
    <lineage>
        <taxon>Bacteria</taxon>
        <taxon>Bacillati</taxon>
        <taxon>Bacillota</taxon>
        <taxon>Clostridia</taxon>
        <taxon>Eubacteriales</taxon>
        <taxon>Oscillospiraceae</taxon>
        <taxon>Neglectibacter</taxon>
    </lineage>
</organism>
<name>A0ABT1S413_9FIRM</name>
<reference evidence="1 2" key="1">
    <citation type="submission" date="2022-06" db="EMBL/GenBank/DDBJ databases">
        <title>Isolation of gut microbiota from human fecal samples.</title>
        <authorList>
            <person name="Pamer E.G."/>
            <person name="Barat B."/>
            <person name="Waligurski E."/>
            <person name="Medina S."/>
            <person name="Paddock L."/>
            <person name="Mostad J."/>
        </authorList>
    </citation>
    <scope>NUCLEOTIDE SEQUENCE [LARGE SCALE GENOMIC DNA]</scope>
    <source>
        <strain evidence="1 2">DFI.9.73</strain>
    </source>
</reference>
<accession>A0ABT1S413</accession>
<dbReference type="EMBL" id="JANFZH010000054">
    <property type="protein sequence ID" value="MCQ4841535.1"/>
    <property type="molecule type" value="Genomic_DNA"/>
</dbReference>
<dbReference type="Proteomes" id="UP001524473">
    <property type="component" value="Unassembled WGS sequence"/>
</dbReference>
<evidence type="ECO:0000313" key="2">
    <source>
        <dbReference type="Proteomes" id="UP001524473"/>
    </source>
</evidence>
<protein>
    <submittedName>
        <fullName evidence="1">Uncharacterized protein</fullName>
    </submittedName>
</protein>